<evidence type="ECO:0000259" key="4">
    <source>
        <dbReference type="Pfam" id="PF13193"/>
    </source>
</evidence>
<dbReference type="GO" id="GO:0016877">
    <property type="term" value="F:ligase activity, forming carbon-sulfur bonds"/>
    <property type="evidence" value="ECO:0007669"/>
    <property type="project" value="UniProtKB-ARBA"/>
</dbReference>
<keyword evidence="2 5" id="KW-0436">Ligase</keyword>
<dbReference type="InterPro" id="IPR025110">
    <property type="entry name" value="AMP-bd_C"/>
</dbReference>
<dbReference type="FunFam" id="3.30.300.30:FF:000008">
    <property type="entry name" value="2,3-dihydroxybenzoate-AMP ligase"/>
    <property type="match status" value="1"/>
</dbReference>
<dbReference type="InterPro" id="IPR000873">
    <property type="entry name" value="AMP-dep_synth/lig_dom"/>
</dbReference>
<organism evidence="5 6">
    <name type="scientific">Gordonia mangrovi</name>
    <dbReference type="NCBI Taxonomy" id="2665643"/>
    <lineage>
        <taxon>Bacteria</taxon>
        <taxon>Bacillati</taxon>
        <taxon>Actinomycetota</taxon>
        <taxon>Actinomycetes</taxon>
        <taxon>Mycobacteriales</taxon>
        <taxon>Gordoniaceae</taxon>
        <taxon>Gordonia</taxon>
    </lineage>
</organism>
<keyword evidence="6" id="KW-1185">Reference proteome</keyword>
<dbReference type="PANTHER" id="PTHR43767:SF12">
    <property type="entry name" value="AMP-DEPENDENT SYNTHETASE AND LIGASE"/>
    <property type="match status" value="1"/>
</dbReference>
<gene>
    <name evidence="5" type="ORF">GIY30_00430</name>
</gene>
<dbReference type="NCBIfam" id="NF004837">
    <property type="entry name" value="PRK06187.1"/>
    <property type="match status" value="1"/>
</dbReference>
<comment type="similarity">
    <text evidence="1">Belongs to the ATP-dependent AMP-binding enzyme family.</text>
</comment>
<feature type="domain" description="AMP-binding enzyme C-terminal" evidence="4">
    <location>
        <begin position="410"/>
        <end position="485"/>
    </location>
</feature>
<dbReference type="PROSITE" id="PS00455">
    <property type="entry name" value="AMP_BINDING"/>
    <property type="match status" value="1"/>
</dbReference>
<dbReference type="RefSeq" id="WP_160900022.1">
    <property type="nucleotide sequence ID" value="NZ_CP102850.1"/>
</dbReference>
<dbReference type="CDD" id="cd05936">
    <property type="entry name" value="FC-FACS_FadD_like"/>
    <property type="match status" value="1"/>
</dbReference>
<evidence type="ECO:0000259" key="3">
    <source>
        <dbReference type="Pfam" id="PF00501"/>
    </source>
</evidence>
<dbReference type="EMBL" id="WMBR01000001">
    <property type="protein sequence ID" value="MXP19829.1"/>
    <property type="molecule type" value="Genomic_DNA"/>
</dbReference>
<name>A0A6L7GIR5_9ACTN</name>
<dbReference type="AlphaFoldDB" id="A0A6L7GIR5"/>
<feature type="domain" description="AMP-dependent synthetase/ligase" evidence="3">
    <location>
        <begin position="8"/>
        <end position="360"/>
    </location>
</feature>
<sequence>MNLTNNLRHTAEDHPDVVAIKLDDTEITYAQLSGLAAKTAQWLRDLGVKPGDRVAVSLPNIPHMPVLYYGILWAGGVVVPMNPLYKDREFAHVLSDSGATAFFAWNGVAEQAAKGAAEAGVQFIEVDPATFVGQIAAHATARPTARDDDDTAVILYTSGTTGAPKGAELTHANMVRNAEVCADDRLIGLSAGDMVFGGLPLFHVFGQTCMMNAAVLTGATLTLLPRFDPQRALEIIERDKVTHMGGVPTMFVALSQYPDRDRYDTSSLTRCVSGGSALPVEVLSAFEDTYGAMVLEGYGLSETSPVASFNHADRERKPGSVGQPIEGVELKLVDPDWNEVPEGSDGEIVIKGHNVMKGYFNNPNATDSVMHNGWFRTGDIGRRDEDGYYYIVDRAKDMIIRGGYNVYPREIEEVLYTHPAVGSAAVVGIPSQLHGEEIAAVITLKPGMSVTEDEISEFAKERVAAYKYPRVVRIVDALPLGPTGKILKREITVS</sequence>
<dbReference type="Pfam" id="PF13193">
    <property type="entry name" value="AMP-binding_C"/>
    <property type="match status" value="1"/>
</dbReference>
<evidence type="ECO:0000313" key="5">
    <source>
        <dbReference type="EMBL" id="MXP19829.1"/>
    </source>
</evidence>
<dbReference type="Gene3D" id="3.40.50.12780">
    <property type="entry name" value="N-terminal domain of ligase-like"/>
    <property type="match status" value="1"/>
</dbReference>
<dbReference type="Proteomes" id="UP000475545">
    <property type="component" value="Unassembled WGS sequence"/>
</dbReference>
<protein>
    <submittedName>
        <fullName evidence="5">Long-chain-fatty-acid--CoA ligase</fullName>
    </submittedName>
</protein>
<accession>A0A6L7GIR5</accession>
<dbReference type="InterPro" id="IPR045851">
    <property type="entry name" value="AMP-bd_C_sf"/>
</dbReference>
<evidence type="ECO:0000313" key="6">
    <source>
        <dbReference type="Proteomes" id="UP000475545"/>
    </source>
</evidence>
<reference evidence="5 6" key="1">
    <citation type="submission" date="2019-11" db="EMBL/GenBank/DDBJ databases">
        <title>Gordonia sp. nov., a novel actinobacterium isolated from mangrove soil in Hainan.</title>
        <authorList>
            <person name="Huang X."/>
            <person name="Xie Y."/>
            <person name="Chu X."/>
            <person name="Xiao K."/>
        </authorList>
    </citation>
    <scope>NUCLEOTIDE SEQUENCE [LARGE SCALE GENOMIC DNA]</scope>
    <source>
        <strain evidence="5 6">HNM0687</strain>
    </source>
</reference>
<dbReference type="InterPro" id="IPR020845">
    <property type="entry name" value="AMP-binding_CS"/>
</dbReference>
<dbReference type="SUPFAM" id="SSF56801">
    <property type="entry name" value="Acetyl-CoA synthetase-like"/>
    <property type="match status" value="1"/>
</dbReference>
<dbReference type="Gene3D" id="3.30.300.30">
    <property type="match status" value="1"/>
</dbReference>
<dbReference type="Pfam" id="PF00501">
    <property type="entry name" value="AMP-binding"/>
    <property type="match status" value="1"/>
</dbReference>
<comment type="caution">
    <text evidence="5">The sequence shown here is derived from an EMBL/GenBank/DDBJ whole genome shotgun (WGS) entry which is preliminary data.</text>
</comment>
<evidence type="ECO:0000256" key="2">
    <source>
        <dbReference type="ARBA" id="ARBA00022598"/>
    </source>
</evidence>
<proteinExistence type="inferred from homology"/>
<dbReference type="PANTHER" id="PTHR43767">
    <property type="entry name" value="LONG-CHAIN-FATTY-ACID--COA LIGASE"/>
    <property type="match status" value="1"/>
</dbReference>
<dbReference type="InterPro" id="IPR050237">
    <property type="entry name" value="ATP-dep_AMP-bd_enzyme"/>
</dbReference>
<dbReference type="InterPro" id="IPR042099">
    <property type="entry name" value="ANL_N_sf"/>
</dbReference>
<evidence type="ECO:0000256" key="1">
    <source>
        <dbReference type="ARBA" id="ARBA00006432"/>
    </source>
</evidence>